<dbReference type="InParanoid" id="Q4MYM3"/>
<dbReference type="EMBL" id="AAGK01000006">
    <property type="protein sequence ID" value="EAN30659.1"/>
    <property type="molecule type" value="Genomic_DNA"/>
</dbReference>
<feature type="coiled-coil region" evidence="1">
    <location>
        <begin position="88"/>
        <end position="123"/>
    </location>
</feature>
<dbReference type="Proteomes" id="UP000001949">
    <property type="component" value="Unassembled WGS sequence"/>
</dbReference>
<gene>
    <name evidence="2" type="ordered locus">TP03_0818</name>
</gene>
<evidence type="ECO:0000256" key="1">
    <source>
        <dbReference type="SAM" id="Coils"/>
    </source>
</evidence>
<proteinExistence type="predicted"/>
<dbReference type="VEuPathDB" id="PiroplasmaDB:TpMuguga_03g00818"/>
<dbReference type="InterPro" id="IPR013865">
    <property type="entry name" value="FAM32A"/>
</dbReference>
<dbReference type="Pfam" id="PF08555">
    <property type="entry name" value="FAM32A"/>
    <property type="match status" value="1"/>
</dbReference>
<accession>Q4MYM3</accession>
<dbReference type="PANTHER" id="PTHR13282:SF6">
    <property type="entry name" value="PROTEIN FAM32A"/>
    <property type="match status" value="1"/>
</dbReference>
<evidence type="ECO:0000313" key="3">
    <source>
        <dbReference type="Proteomes" id="UP000001949"/>
    </source>
</evidence>
<dbReference type="STRING" id="5875.Q4MYM3"/>
<evidence type="ECO:0000313" key="2">
    <source>
        <dbReference type="EMBL" id="EAN30659.1"/>
    </source>
</evidence>
<protein>
    <submittedName>
        <fullName evidence="2">Uncharacterized protein</fullName>
    </submittedName>
</protein>
<dbReference type="AlphaFoldDB" id="Q4MYM3"/>
<name>Q4MYM3_THEPA</name>
<dbReference type="PANTHER" id="PTHR13282">
    <property type="entry name" value="PROTEIN FAM32A"/>
    <property type="match status" value="1"/>
</dbReference>
<dbReference type="KEGG" id="tpv:TP03_0818"/>
<dbReference type="GO" id="GO:0005730">
    <property type="term" value="C:nucleolus"/>
    <property type="evidence" value="ECO:0007669"/>
    <property type="project" value="TreeGrafter"/>
</dbReference>
<comment type="caution">
    <text evidence="2">The sequence shown here is derived from an EMBL/GenBank/DDBJ whole genome shotgun (WGS) entry which is preliminary data.</text>
</comment>
<sequence>MKDVEKKYENVISGGLKLKGKIISKSNKKIIKPIKTEDSKEFLTIPNEPQELTSKSDLQGNKLDVLNQRIEKVKSDVSLTSSEKAFKIAQIKRTYKRIEQSLKESHREKIEKFNNKLSKLSEHFDIPKVGPG</sequence>
<reference evidence="2 3" key="1">
    <citation type="journal article" date="2005" name="Science">
        <title>Genome sequence of Theileria parva, a bovine pathogen that transforms lymphocytes.</title>
        <authorList>
            <person name="Gardner M.J."/>
            <person name="Bishop R."/>
            <person name="Shah T."/>
            <person name="de Villiers E.P."/>
            <person name="Carlton J.M."/>
            <person name="Hall N."/>
            <person name="Ren Q."/>
            <person name="Paulsen I.T."/>
            <person name="Pain A."/>
            <person name="Berriman M."/>
            <person name="Wilson R.J.M."/>
            <person name="Sato S."/>
            <person name="Ralph S.A."/>
            <person name="Mann D.J."/>
            <person name="Xiong Z."/>
            <person name="Shallom S.J."/>
            <person name="Weidman J."/>
            <person name="Jiang L."/>
            <person name="Lynn J."/>
            <person name="Weaver B."/>
            <person name="Shoaibi A."/>
            <person name="Domingo A.R."/>
            <person name="Wasawo D."/>
            <person name="Crabtree J."/>
            <person name="Wortman J.R."/>
            <person name="Haas B."/>
            <person name="Angiuoli S.V."/>
            <person name="Creasy T.H."/>
            <person name="Lu C."/>
            <person name="Suh B."/>
            <person name="Silva J.C."/>
            <person name="Utterback T.R."/>
            <person name="Feldblyum T.V."/>
            <person name="Pertea M."/>
            <person name="Allen J."/>
            <person name="Nierman W.C."/>
            <person name="Taracha E.L.N."/>
            <person name="Salzberg S.L."/>
            <person name="White O.R."/>
            <person name="Fitzhugh H.A."/>
            <person name="Morzaria S."/>
            <person name="Venter J.C."/>
            <person name="Fraser C.M."/>
            <person name="Nene V."/>
        </authorList>
    </citation>
    <scope>NUCLEOTIDE SEQUENCE [LARGE SCALE GENOMIC DNA]</scope>
    <source>
        <strain evidence="2 3">Muguga</strain>
    </source>
</reference>
<dbReference type="RefSeq" id="XP_762942.1">
    <property type="nucleotide sequence ID" value="XM_757849.1"/>
</dbReference>
<organism evidence="2 3">
    <name type="scientific">Theileria parva</name>
    <name type="common">East coast fever infection agent</name>
    <dbReference type="NCBI Taxonomy" id="5875"/>
    <lineage>
        <taxon>Eukaryota</taxon>
        <taxon>Sar</taxon>
        <taxon>Alveolata</taxon>
        <taxon>Apicomplexa</taxon>
        <taxon>Aconoidasida</taxon>
        <taxon>Piroplasmida</taxon>
        <taxon>Theileriidae</taxon>
        <taxon>Theileria</taxon>
    </lineage>
</organism>
<dbReference type="GeneID" id="3499751"/>
<keyword evidence="1" id="KW-0175">Coiled coil</keyword>
<dbReference type="eggNOG" id="KOG3410">
    <property type="taxonomic scope" value="Eukaryota"/>
</dbReference>
<keyword evidence="3" id="KW-1185">Reference proteome</keyword>